<comment type="caution">
    <text evidence="1">The sequence shown here is derived from an EMBL/GenBank/DDBJ whole genome shotgun (WGS) entry which is preliminary data.</text>
</comment>
<gene>
    <name evidence="1" type="ORF">DFH08DRAFT_817122</name>
</gene>
<keyword evidence="2" id="KW-1185">Reference proteome</keyword>
<proteinExistence type="predicted"/>
<name>A0AAD6ZIY4_9AGAR</name>
<dbReference type="EMBL" id="JARIHO010000044">
    <property type="protein sequence ID" value="KAJ7325441.1"/>
    <property type="molecule type" value="Genomic_DNA"/>
</dbReference>
<protein>
    <submittedName>
        <fullName evidence="1">Uncharacterized protein</fullName>
    </submittedName>
</protein>
<sequence>MGGCAGDCLARPSPALPAYAGGISHDEGIDNNPGVASPSVSVVVVYLLSPPVYAVEARQGLDVSTAAALSSLRDDTDVGTACGVGFALSQWMIHAELTECEPKENGRARAVLHGLIALMHATCTLATTGRMCILREGCSSTIGSRDRDKDLEGGVLTGLKPFKSTTVKRSVHPHYRNFASREWWQLLGQAQQILPGVVAADNWEHMGNSCKEVDSGLGGVQPLCSVLSQVFSLQPGFSGLTSSGNTKL</sequence>
<reference evidence="1" key="1">
    <citation type="submission" date="2023-03" db="EMBL/GenBank/DDBJ databases">
        <title>Massive genome expansion in bonnet fungi (Mycena s.s.) driven by repeated elements and novel gene families across ecological guilds.</title>
        <authorList>
            <consortium name="Lawrence Berkeley National Laboratory"/>
            <person name="Harder C.B."/>
            <person name="Miyauchi S."/>
            <person name="Viragh M."/>
            <person name="Kuo A."/>
            <person name="Thoen E."/>
            <person name="Andreopoulos B."/>
            <person name="Lu D."/>
            <person name="Skrede I."/>
            <person name="Drula E."/>
            <person name="Henrissat B."/>
            <person name="Morin E."/>
            <person name="Kohler A."/>
            <person name="Barry K."/>
            <person name="LaButti K."/>
            <person name="Morin E."/>
            <person name="Salamov A."/>
            <person name="Lipzen A."/>
            <person name="Mereny Z."/>
            <person name="Hegedus B."/>
            <person name="Baldrian P."/>
            <person name="Stursova M."/>
            <person name="Weitz H."/>
            <person name="Taylor A."/>
            <person name="Grigoriev I.V."/>
            <person name="Nagy L.G."/>
            <person name="Martin F."/>
            <person name="Kauserud H."/>
        </authorList>
    </citation>
    <scope>NUCLEOTIDE SEQUENCE</scope>
    <source>
        <strain evidence="1">CBHHK002</strain>
    </source>
</reference>
<dbReference type="Proteomes" id="UP001218218">
    <property type="component" value="Unassembled WGS sequence"/>
</dbReference>
<accession>A0AAD6ZIY4</accession>
<organism evidence="1 2">
    <name type="scientific">Mycena albidolilacea</name>
    <dbReference type="NCBI Taxonomy" id="1033008"/>
    <lineage>
        <taxon>Eukaryota</taxon>
        <taxon>Fungi</taxon>
        <taxon>Dikarya</taxon>
        <taxon>Basidiomycota</taxon>
        <taxon>Agaricomycotina</taxon>
        <taxon>Agaricomycetes</taxon>
        <taxon>Agaricomycetidae</taxon>
        <taxon>Agaricales</taxon>
        <taxon>Marasmiineae</taxon>
        <taxon>Mycenaceae</taxon>
        <taxon>Mycena</taxon>
    </lineage>
</organism>
<evidence type="ECO:0000313" key="1">
    <source>
        <dbReference type="EMBL" id="KAJ7325441.1"/>
    </source>
</evidence>
<dbReference type="AlphaFoldDB" id="A0AAD6ZIY4"/>
<evidence type="ECO:0000313" key="2">
    <source>
        <dbReference type="Proteomes" id="UP001218218"/>
    </source>
</evidence>